<proteinExistence type="predicted"/>
<dbReference type="Pfam" id="PF08369">
    <property type="entry name" value="PCP_red"/>
    <property type="match status" value="1"/>
</dbReference>
<dbReference type="GO" id="GO:0046872">
    <property type="term" value="F:metal ion binding"/>
    <property type="evidence" value="ECO:0007669"/>
    <property type="project" value="UniProtKB-KW"/>
</dbReference>
<dbReference type="SFLD" id="SFLDG01386">
    <property type="entry name" value="main_SPASM_domain-containing"/>
    <property type="match status" value="1"/>
</dbReference>
<evidence type="ECO:0000256" key="5">
    <source>
        <dbReference type="ARBA" id="ARBA00023004"/>
    </source>
</evidence>
<evidence type="ECO:0000256" key="2">
    <source>
        <dbReference type="ARBA" id="ARBA00022485"/>
    </source>
</evidence>
<dbReference type="AlphaFoldDB" id="A0A4E0QUJ9"/>
<dbReference type="CDD" id="cd21123">
    <property type="entry name" value="SPASM_MftC-like"/>
    <property type="match status" value="1"/>
</dbReference>
<dbReference type="SFLD" id="SFLDS00029">
    <property type="entry name" value="Radical_SAM"/>
    <property type="match status" value="1"/>
</dbReference>
<dbReference type="PROSITE" id="PS51918">
    <property type="entry name" value="RADICAL_SAM"/>
    <property type="match status" value="1"/>
</dbReference>
<sequence length="410" mass="45342">MNNLLLLAINLTRRCNLACQHCYLDAKTLQQGSPNELSTEEVCGLLDDIAQRSTETMVVLTGGEPLVRRDLEILIAHGAKLGLSMVIGTNGVLLTEQRVKSLKKSAVLGVGISLDSLNPTFHDTFRAVPGAWAKTMAGIENCRRHALSFQIHFSVTDNNADELPAMIDFARGCGARVFNVFFLVCTGRGQFMSDISAARYEEVLKYLIEAQKNNQDIIIRSRCAPHFKRIAYQQHPNSPLNRISGNEGDGCIAGTHYCRITPEGGVTACPYIPDELGNIRENSFWDIWEDAPVFKALRAPTLKGKCGVCEYQKLCGGCRARPLAAGADLMDADLLCTYQPQGEPVIQPLQNLSIQWSLEAEQRMERIPAFLRQMVKKRAEAYVAELGQDIVTPEHLAVLSARRFGAPKRL</sequence>
<evidence type="ECO:0000259" key="7">
    <source>
        <dbReference type="PROSITE" id="PS51918"/>
    </source>
</evidence>
<dbReference type="Proteomes" id="UP000030428">
    <property type="component" value="Unassembled WGS sequence"/>
</dbReference>
<dbReference type="NCBIfam" id="TIGR04085">
    <property type="entry name" value="rSAM_more_4Fe4S"/>
    <property type="match status" value="1"/>
</dbReference>
<keyword evidence="4" id="KW-0479">Metal-binding</keyword>
<dbReference type="InterPro" id="IPR013785">
    <property type="entry name" value="Aldolase_TIM"/>
</dbReference>
<dbReference type="PANTHER" id="PTHR11228">
    <property type="entry name" value="RADICAL SAM DOMAIN PROTEIN"/>
    <property type="match status" value="1"/>
</dbReference>
<dbReference type="InterPro" id="IPR042298">
    <property type="entry name" value="P-CP_red_C"/>
</dbReference>
<keyword evidence="3" id="KW-0949">S-adenosyl-L-methionine</keyword>
<accession>A0A4E0QUJ9</accession>
<dbReference type="EMBL" id="JSZA02000075">
    <property type="protein sequence ID" value="TGO02805.1"/>
    <property type="molecule type" value="Genomic_DNA"/>
</dbReference>
<dbReference type="InterPro" id="IPR058240">
    <property type="entry name" value="rSAM_sf"/>
</dbReference>
<dbReference type="SFLD" id="SFLDG01067">
    <property type="entry name" value="SPASM/twitch_domain_containing"/>
    <property type="match status" value="1"/>
</dbReference>
<feature type="domain" description="Radical SAM core" evidence="7">
    <location>
        <begin position="1"/>
        <end position="213"/>
    </location>
</feature>
<reference evidence="8 9" key="1">
    <citation type="journal article" date="2016" name="Front. Microbiol.">
        <title>Single-Cell (Meta-)Genomics of a Dimorphic Candidatus Thiomargarita nelsonii Reveals Genomic Plasticity.</title>
        <authorList>
            <person name="Flood B.E."/>
            <person name="Fliss P."/>
            <person name="Jones D.S."/>
            <person name="Dick G.J."/>
            <person name="Jain S."/>
            <person name="Kaster A.K."/>
            <person name="Winkel M."/>
            <person name="Mussmann M."/>
            <person name="Bailey J."/>
        </authorList>
    </citation>
    <scope>NUCLEOTIDE SEQUENCE [LARGE SCALE GENOMIC DNA]</scope>
    <source>
        <strain evidence="8">Hydrate Ridge</strain>
    </source>
</reference>
<comment type="caution">
    <text evidence="8">The sequence shown here is derived from an EMBL/GenBank/DDBJ whole genome shotgun (WGS) entry which is preliminary data.</text>
</comment>
<dbReference type="InterPro" id="IPR013580">
    <property type="entry name" value="LI-POR_suB-like_C"/>
</dbReference>
<name>A0A4E0QUJ9_9GAMM</name>
<dbReference type="GO" id="GO:0015979">
    <property type="term" value="P:photosynthesis"/>
    <property type="evidence" value="ECO:0007669"/>
    <property type="project" value="InterPro"/>
</dbReference>
<dbReference type="Pfam" id="PF04055">
    <property type="entry name" value="Radical_SAM"/>
    <property type="match status" value="1"/>
</dbReference>
<dbReference type="GO" id="GO:0015995">
    <property type="term" value="P:chlorophyll biosynthetic process"/>
    <property type="evidence" value="ECO:0007669"/>
    <property type="project" value="InterPro"/>
</dbReference>
<dbReference type="InterPro" id="IPR006638">
    <property type="entry name" value="Elp3/MiaA/NifB-like_rSAM"/>
</dbReference>
<dbReference type="SMART" id="SM00729">
    <property type="entry name" value="Elp3"/>
    <property type="match status" value="1"/>
</dbReference>
<organism evidence="8 9">
    <name type="scientific">Candidatus Thiomargarita nelsonii</name>
    <dbReference type="NCBI Taxonomy" id="1003181"/>
    <lineage>
        <taxon>Bacteria</taxon>
        <taxon>Pseudomonadati</taxon>
        <taxon>Pseudomonadota</taxon>
        <taxon>Gammaproteobacteria</taxon>
        <taxon>Thiotrichales</taxon>
        <taxon>Thiotrichaceae</taxon>
        <taxon>Thiomargarita</taxon>
    </lineage>
</organism>
<dbReference type="GO" id="GO:0016491">
    <property type="term" value="F:oxidoreductase activity"/>
    <property type="evidence" value="ECO:0007669"/>
    <property type="project" value="InterPro"/>
</dbReference>
<dbReference type="SUPFAM" id="SSF102114">
    <property type="entry name" value="Radical SAM enzymes"/>
    <property type="match status" value="1"/>
</dbReference>
<keyword evidence="2" id="KW-0004">4Fe-4S</keyword>
<evidence type="ECO:0000256" key="4">
    <source>
        <dbReference type="ARBA" id="ARBA00022723"/>
    </source>
</evidence>
<evidence type="ECO:0000256" key="1">
    <source>
        <dbReference type="ARBA" id="ARBA00001966"/>
    </source>
</evidence>
<evidence type="ECO:0000256" key="6">
    <source>
        <dbReference type="ARBA" id="ARBA00023014"/>
    </source>
</evidence>
<evidence type="ECO:0000313" key="9">
    <source>
        <dbReference type="Proteomes" id="UP000030428"/>
    </source>
</evidence>
<gene>
    <name evidence="8" type="ORF">PN36_18795</name>
</gene>
<dbReference type="Gene3D" id="3.20.20.70">
    <property type="entry name" value="Aldolase class I"/>
    <property type="match status" value="1"/>
</dbReference>
<evidence type="ECO:0000256" key="3">
    <source>
        <dbReference type="ARBA" id="ARBA00022691"/>
    </source>
</evidence>
<dbReference type="InterPro" id="IPR023885">
    <property type="entry name" value="4Fe4S-binding_SPASM_dom"/>
</dbReference>
<dbReference type="InterPro" id="IPR050377">
    <property type="entry name" value="Radical_SAM_PqqE_MftC-like"/>
</dbReference>
<protein>
    <recommendedName>
        <fullName evidence="7">Radical SAM core domain-containing protein</fullName>
    </recommendedName>
</protein>
<evidence type="ECO:0000313" key="8">
    <source>
        <dbReference type="EMBL" id="TGO02805.1"/>
    </source>
</evidence>
<dbReference type="Pfam" id="PF13186">
    <property type="entry name" value="SPASM"/>
    <property type="match status" value="1"/>
</dbReference>
<dbReference type="CDD" id="cd01335">
    <property type="entry name" value="Radical_SAM"/>
    <property type="match status" value="1"/>
</dbReference>
<comment type="cofactor">
    <cofactor evidence="1">
        <name>[4Fe-4S] cluster</name>
        <dbReference type="ChEBI" id="CHEBI:49883"/>
    </cofactor>
</comment>
<keyword evidence="5" id="KW-0408">Iron</keyword>
<keyword evidence="9" id="KW-1185">Reference proteome</keyword>
<dbReference type="GO" id="GO:0051539">
    <property type="term" value="F:4 iron, 4 sulfur cluster binding"/>
    <property type="evidence" value="ECO:0007669"/>
    <property type="project" value="UniProtKB-KW"/>
</dbReference>
<dbReference type="Gene3D" id="1.10.8.550">
    <property type="entry name" value="Proto-chlorophyllide reductase 57 kD subunit B"/>
    <property type="match status" value="1"/>
</dbReference>
<dbReference type="InterPro" id="IPR017200">
    <property type="entry name" value="PqqE-like"/>
</dbReference>
<dbReference type="PIRSF" id="PIRSF037420">
    <property type="entry name" value="PQQ_syn_pqqE"/>
    <property type="match status" value="1"/>
</dbReference>
<dbReference type="PANTHER" id="PTHR11228:SF7">
    <property type="entry name" value="PQQA PEPTIDE CYCLASE"/>
    <property type="match status" value="1"/>
</dbReference>
<dbReference type="InterPro" id="IPR007197">
    <property type="entry name" value="rSAM"/>
</dbReference>
<keyword evidence="6" id="KW-0411">Iron-sulfur</keyword>